<organism evidence="2 3">
    <name type="scientific">Ananas comosus</name>
    <name type="common">Pineapple</name>
    <name type="synonym">Ananas ananas</name>
    <dbReference type="NCBI Taxonomy" id="4615"/>
    <lineage>
        <taxon>Eukaryota</taxon>
        <taxon>Viridiplantae</taxon>
        <taxon>Streptophyta</taxon>
        <taxon>Embryophyta</taxon>
        <taxon>Tracheophyta</taxon>
        <taxon>Spermatophyta</taxon>
        <taxon>Magnoliopsida</taxon>
        <taxon>Liliopsida</taxon>
        <taxon>Poales</taxon>
        <taxon>Bromeliaceae</taxon>
        <taxon>Bromelioideae</taxon>
        <taxon>Ananas</taxon>
    </lineage>
</organism>
<dbReference type="PANTHER" id="PTHR33726:SF19">
    <property type="entry name" value="OS03G0313800 PROTEIN"/>
    <property type="match status" value="1"/>
</dbReference>
<accession>A0A199VJT1</accession>
<dbReference type="EMBL" id="LSRQ01001555">
    <property type="protein sequence ID" value="OAY77349.1"/>
    <property type="molecule type" value="Genomic_DNA"/>
</dbReference>
<comment type="caution">
    <text evidence="2">The sequence shown here is derived from an EMBL/GenBank/DDBJ whole genome shotgun (WGS) entry which is preliminary data.</text>
</comment>
<keyword evidence="1" id="KW-0472">Membrane</keyword>
<dbReference type="PANTHER" id="PTHR33726">
    <property type="entry name" value="TRANSMEMBRANE PROTEIN"/>
    <property type="match status" value="1"/>
</dbReference>
<feature type="transmembrane region" description="Helical" evidence="1">
    <location>
        <begin position="69"/>
        <end position="93"/>
    </location>
</feature>
<keyword evidence="1" id="KW-1133">Transmembrane helix</keyword>
<name>A0A199VJT1_ANACO</name>
<sequence length="97" mass="11297">MRTQRLLLLPISIFRWPELSFSTLRSSVAMSSVFGWMDHFDVSGFFPSLQSAALRRWWLELDFSVIDSIMWSFVTAFESIALVAMLCFFFLFCGCTF</sequence>
<reference evidence="2 3" key="1">
    <citation type="journal article" date="2016" name="DNA Res.">
        <title>The draft genome of MD-2 pineapple using hybrid error correction of long reads.</title>
        <authorList>
            <person name="Redwan R.M."/>
            <person name="Saidin A."/>
            <person name="Kumar S.V."/>
        </authorList>
    </citation>
    <scope>NUCLEOTIDE SEQUENCE [LARGE SCALE GENOMIC DNA]</scope>
    <source>
        <strain evidence="3">cv. MD2</strain>
        <tissue evidence="2">Leaf</tissue>
    </source>
</reference>
<dbReference type="Proteomes" id="UP000092600">
    <property type="component" value="Unassembled WGS sequence"/>
</dbReference>
<evidence type="ECO:0000256" key="1">
    <source>
        <dbReference type="SAM" id="Phobius"/>
    </source>
</evidence>
<gene>
    <name evidence="2" type="ORF">ACMD2_01690</name>
</gene>
<keyword evidence="1" id="KW-0812">Transmembrane</keyword>
<evidence type="ECO:0000313" key="3">
    <source>
        <dbReference type="Proteomes" id="UP000092600"/>
    </source>
</evidence>
<protein>
    <submittedName>
        <fullName evidence="2">Uncharacterized protein</fullName>
    </submittedName>
</protein>
<dbReference type="AlphaFoldDB" id="A0A199VJT1"/>
<proteinExistence type="predicted"/>
<evidence type="ECO:0000313" key="2">
    <source>
        <dbReference type="EMBL" id="OAY77349.1"/>
    </source>
</evidence>